<dbReference type="InterPro" id="IPR005467">
    <property type="entry name" value="His_kinase_dom"/>
</dbReference>
<dbReference type="InterPro" id="IPR003661">
    <property type="entry name" value="HisK_dim/P_dom"/>
</dbReference>
<feature type="domain" description="Histidine kinase" evidence="2">
    <location>
        <begin position="26"/>
        <end position="250"/>
    </location>
</feature>
<sequence>NRKLQANQNQLIQSEKLACIGQLAAGVAHEINNPVGFVMSNLGTLTDYVGAFKELLTEYDRLAGEVKGGNGASHDEVLARIDTLREDHDLPYILGDVDSLLGESADGVVRIRDIVQSLKSFARIDEEQIKEADINACLEVTLKIVWNELKYKCHVHKHFGELPLVRCNAGQLNQVFMNLLINAAQAIPEHGDITIETERDDDHVVIRIADTGKGIDSEHLSRLFDPFFTTKEVGKGTGLGLSISHGIIQK</sequence>
<evidence type="ECO:0000259" key="2">
    <source>
        <dbReference type="PROSITE" id="PS50109"/>
    </source>
</evidence>
<dbReference type="InterPro" id="IPR004358">
    <property type="entry name" value="Sig_transdc_His_kin-like_C"/>
</dbReference>
<name>X0WHL2_9ZZZZ</name>
<dbReference type="SUPFAM" id="SSF47384">
    <property type="entry name" value="Homodimeric domain of signal transducing histidine kinase"/>
    <property type="match status" value="1"/>
</dbReference>
<protein>
    <recommendedName>
        <fullName evidence="2">Histidine kinase domain-containing protein</fullName>
    </recommendedName>
</protein>
<comment type="caution">
    <text evidence="3">The sequence shown here is derived from an EMBL/GenBank/DDBJ whole genome shotgun (WGS) entry which is preliminary data.</text>
</comment>
<dbReference type="InterPro" id="IPR036097">
    <property type="entry name" value="HisK_dim/P_sf"/>
</dbReference>
<proteinExistence type="predicted"/>
<dbReference type="InterPro" id="IPR036890">
    <property type="entry name" value="HATPase_C_sf"/>
</dbReference>
<evidence type="ECO:0000313" key="3">
    <source>
        <dbReference type="EMBL" id="GAG30170.1"/>
    </source>
</evidence>
<dbReference type="CDD" id="cd00082">
    <property type="entry name" value="HisKA"/>
    <property type="match status" value="1"/>
</dbReference>
<dbReference type="Gene3D" id="3.30.565.10">
    <property type="entry name" value="Histidine kinase-like ATPase, C-terminal domain"/>
    <property type="match status" value="1"/>
</dbReference>
<dbReference type="SUPFAM" id="SSF55874">
    <property type="entry name" value="ATPase domain of HSP90 chaperone/DNA topoisomerase II/histidine kinase"/>
    <property type="match status" value="1"/>
</dbReference>
<dbReference type="PROSITE" id="PS50109">
    <property type="entry name" value="HIS_KIN"/>
    <property type="match status" value="1"/>
</dbReference>
<dbReference type="AlphaFoldDB" id="X0WHL2"/>
<gene>
    <name evidence="3" type="ORF">S01H1_66368</name>
</gene>
<dbReference type="InterPro" id="IPR003594">
    <property type="entry name" value="HATPase_dom"/>
</dbReference>
<accession>X0WHL2</accession>
<feature type="non-terminal residue" evidence="3">
    <location>
        <position position="1"/>
    </location>
</feature>
<dbReference type="PRINTS" id="PR00344">
    <property type="entry name" value="BCTRLSENSOR"/>
</dbReference>
<reference evidence="3" key="1">
    <citation type="journal article" date="2014" name="Front. Microbiol.">
        <title>High frequency of phylogenetically diverse reductive dehalogenase-homologous genes in deep subseafloor sedimentary metagenomes.</title>
        <authorList>
            <person name="Kawai M."/>
            <person name="Futagami T."/>
            <person name="Toyoda A."/>
            <person name="Takaki Y."/>
            <person name="Nishi S."/>
            <person name="Hori S."/>
            <person name="Arai W."/>
            <person name="Tsubouchi T."/>
            <person name="Morono Y."/>
            <person name="Uchiyama I."/>
            <person name="Ito T."/>
            <person name="Fujiyama A."/>
            <person name="Inagaki F."/>
            <person name="Takami H."/>
        </authorList>
    </citation>
    <scope>NUCLEOTIDE SEQUENCE</scope>
    <source>
        <strain evidence="3">Expedition CK06-06</strain>
    </source>
</reference>
<evidence type="ECO:0000256" key="1">
    <source>
        <dbReference type="ARBA" id="ARBA00022553"/>
    </source>
</evidence>
<dbReference type="PANTHER" id="PTHR43065">
    <property type="entry name" value="SENSOR HISTIDINE KINASE"/>
    <property type="match status" value="1"/>
</dbReference>
<dbReference type="PANTHER" id="PTHR43065:SF50">
    <property type="entry name" value="HISTIDINE KINASE"/>
    <property type="match status" value="1"/>
</dbReference>
<keyword evidence="1" id="KW-0597">Phosphoprotein</keyword>
<dbReference type="Gene3D" id="1.10.287.130">
    <property type="match status" value="1"/>
</dbReference>
<dbReference type="EMBL" id="BARS01043878">
    <property type="protein sequence ID" value="GAG30170.1"/>
    <property type="molecule type" value="Genomic_DNA"/>
</dbReference>
<organism evidence="3">
    <name type="scientific">marine sediment metagenome</name>
    <dbReference type="NCBI Taxonomy" id="412755"/>
    <lineage>
        <taxon>unclassified sequences</taxon>
        <taxon>metagenomes</taxon>
        <taxon>ecological metagenomes</taxon>
    </lineage>
</organism>
<dbReference type="Pfam" id="PF02518">
    <property type="entry name" value="HATPase_c"/>
    <property type="match status" value="1"/>
</dbReference>
<dbReference type="SMART" id="SM00387">
    <property type="entry name" value="HATPase_c"/>
    <property type="match status" value="1"/>
</dbReference>
<dbReference type="GO" id="GO:0000155">
    <property type="term" value="F:phosphorelay sensor kinase activity"/>
    <property type="evidence" value="ECO:0007669"/>
    <property type="project" value="InterPro"/>
</dbReference>
<feature type="non-terminal residue" evidence="3">
    <location>
        <position position="250"/>
    </location>
</feature>